<gene>
    <name evidence="3" type="ORF">UFOVP1516_61</name>
    <name evidence="2" type="ORF">UFOVP887_74</name>
</gene>
<feature type="compositionally biased region" description="Low complexity" evidence="1">
    <location>
        <begin position="255"/>
        <end position="270"/>
    </location>
</feature>
<evidence type="ECO:0000313" key="3">
    <source>
        <dbReference type="EMBL" id="CAB5226928.1"/>
    </source>
</evidence>
<proteinExistence type="predicted"/>
<accession>A0A6J5PCS6</accession>
<dbReference type="EMBL" id="LR796837">
    <property type="protein sequence ID" value="CAB4169253.1"/>
    <property type="molecule type" value="Genomic_DNA"/>
</dbReference>
<dbReference type="EMBL" id="LR798364">
    <property type="protein sequence ID" value="CAB5226928.1"/>
    <property type="molecule type" value="Genomic_DNA"/>
</dbReference>
<sequence length="270" mass="29057">MGLKITEENLDLVDAAFHSLYTEQDGKFVLTGIDGMKTDADIARLNAGILKERAATVEAKTKYAILGGLDANEILAQLDRIPELEALATGKIDETKIESIVETRLRAKLNPIERLLEAEKAKSSNLENLNKMFVEKEKTISIHSAVRKAATAANVRPEAIDDAITLAERYFELADDGAVVAKDVVGVTQGIDPAMWLSDLQAKKPHWWGETVGGGASGSGTGFSGTNNPWSSENWNMTEQGKLYSKNPAKAEQMAKAAGSSVGASKPTKK</sequence>
<feature type="compositionally biased region" description="Polar residues" evidence="1">
    <location>
        <begin position="227"/>
        <end position="239"/>
    </location>
</feature>
<feature type="region of interest" description="Disordered" evidence="1">
    <location>
        <begin position="211"/>
        <end position="270"/>
    </location>
</feature>
<name>A0A6J5PCS6_9CAUD</name>
<evidence type="ECO:0000313" key="2">
    <source>
        <dbReference type="EMBL" id="CAB4169253.1"/>
    </source>
</evidence>
<protein>
    <submittedName>
        <fullName evidence="2">Uncharacterized protein</fullName>
    </submittedName>
</protein>
<evidence type="ECO:0000256" key="1">
    <source>
        <dbReference type="SAM" id="MobiDB-lite"/>
    </source>
</evidence>
<reference evidence="2" key="1">
    <citation type="submission" date="2020-05" db="EMBL/GenBank/DDBJ databases">
        <authorList>
            <person name="Chiriac C."/>
            <person name="Salcher M."/>
            <person name="Ghai R."/>
            <person name="Kavagutti S V."/>
        </authorList>
    </citation>
    <scope>NUCLEOTIDE SEQUENCE</scope>
</reference>
<feature type="compositionally biased region" description="Gly residues" evidence="1">
    <location>
        <begin position="211"/>
        <end position="223"/>
    </location>
</feature>
<organism evidence="2">
    <name type="scientific">uncultured Caudovirales phage</name>
    <dbReference type="NCBI Taxonomy" id="2100421"/>
    <lineage>
        <taxon>Viruses</taxon>
        <taxon>Duplodnaviria</taxon>
        <taxon>Heunggongvirae</taxon>
        <taxon>Uroviricota</taxon>
        <taxon>Caudoviricetes</taxon>
        <taxon>Peduoviridae</taxon>
        <taxon>Maltschvirus</taxon>
        <taxon>Maltschvirus maltsch</taxon>
    </lineage>
</organism>